<dbReference type="GO" id="GO:0097363">
    <property type="term" value="F:protein O-acetylglucosaminyltransferase activity"/>
    <property type="evidence" value="ECO:0007669"/>
    <property type="project" value="TreeGrafter"/>
</dbReference>
<keyword evidence="3" id="KW-1185">Reference proteome</keyword>
<dbReference type="OrthoDB" id="7637125at2"/>
<gene>
    <name evidence="2" type="ORF">THII_0953</name>
</gene>
<dbReference type="SUPFAM" id="SSF53756">
    <property type="entry name" value="UDP-Glycosyltransferase/glycogen phosphorylase"/>
    <property type="match status" value="1"/>
</dbReference>
<dbReference type="Pfam" id="PF14559">
    <property type="entry name" value="TPR_19"/>
    <property type="match status" value="1"/>
</dbReference>
<dbReference type="PROSITE" id="PS50293">
    <property type="entry name" value="TPR_REGION"/>
    <property type="match status" value="1"/>
</dbReference>
<organism evidence="2 3">
    <name type="scientific">Thioploca ingrica</name>
    <dbReference type="NCBI Taxonomy" id="40754"/>
    <lineage>
        <taxon>Bacteria</taxon>
        <taxon>Pseudomonadati</taxon>
        <taxon>Pseudomonadota</taxon>
        <taxon>Gammaproteobacteria</taxon>
        <taxon>Thiotrichales</taxon>
        <taxon>Thiotrichaceae</taxon>
        <taxon>Thioploca</taxon>
    </lineage>
</organism>
<dbReference type="InterPro" id="IPR011990">
    <property type="entry name" value="TPR-like_helical_dom_sf"/>
</dbReference>
<keyword evidence="1" id="KW-0802">TPR repeat</keyword>
<feature type="repeat" description="TPR" evidence="1">
    <location>
        <begin position="124"/>
        <end position="157"/>
    </location>
</feature>
<dbReference type="Proteomes" id="UP000031623">
    <property type="component" value="Chromosome"/>
</dbReference>
<reference evidence="2 3" key="1">
    <citation type="journal article" date="2014" name="ISME J.">
        <title>Ecophysiology of Thioploca ingrica as revealed by the complete genome sequence supplemented with proteomic evidence.</title>
        <authorList>
            <person name="Kojima H."/>
            <person name="Ogura Y."/>
            <person name="Yamamoto N."/>
            <person name="Togashi T."/>
            <person name="Mori H."/>
            <person name="Watanabe T."/>
            <person name="Nemoto F."/>
            <person name="Kurokawa K."/>
            <person name="Hayashi T."/>
            <person name="Fukui M."/>
        </authorList>
    </citation>
    <scope>NUCLEOTIDE SEQUENCE [LARGE SCALE GENOMIC DNA]</scope>
</reference>
<dbReference type="PROSITE" id="PS50005">
    <property type="entry name" value="TPR"/>
    <property type="match status" value="3"/>
</dbReference>
<dbReference type="InterPro" id="IPR019734">
    <property type="entry name" value="TPR_rpt"/>
</dbReference>
<dbReference type="GO" id="GO:0006493">
    <property type="term" value="P:protein O-linked glycosylation"/>
    <property type="evidence" value="ECO:0007669"/>
    <property type="project" value="InterPro"/>
</dbReference>
<evidence type="ECO:0000313" key="3">
    <source>
        <dbReference type="Proteomes" id="UP000031623"/>
    </source>
</evidence>
<sequence length="462" mass="52120">MAKKSSKSTDKTSKTSSPTLTLQQAVQLANQYYKANQLVEAETLCRKILQTDSQNSVALYLLGLIADKMGQPEEAINLLKQAIFINPTVTAFQGNLGNLLKKQGNLAEAFQCYQQVLCLDPHSIEAYNNLGNIFKAQGQLELAITYFQRAIALKPDWPTAHLGYSLTLLKKGEFILGWQEYEWRLKNNEVSTPQLKQPRWDGTPLADRTLLIHWEQGFGDTIQFSRYLTLLTGGKLILVIPSVLASLLKNLPQVNTIITHDQLDKEPDISYDIWIPLLSLPQHFATTLDNIPAAVPYLYPDLFKVEQWHQRFAQNHFKIGIVWAGNPNHQDDRNRSCSLTYFAKLAKLPHVTLFSLQTGAAANQPVPQEMNLVSLTPFLKDFSDTAAIIANLDLIISVDTAVAHLAGAISQPVWVLLHFNSDWRWLVAREDTPWYPTMRLFRQPTPGDWDSVFSQVLAELTL</sequence>
<name>A0A090AJV8_9GAMM</name>
<dbReference type="Gene3D" id="1.25.40.10">
    <property type="entry name" value="Tetratricopeptide repeat domain"/>
    <property type="match status" value="3"/>
</dbReference>
<dbReference type="STRING" id="40754.THII_0953"/>
<dbReference type="Pfam" id="PF13414">
    <property type="entry name" value="TPR_11"/>
    <property type="match status" value="1"/>
</dbReference>
<protein>
    <submittedName>
        <fullName evidence="2">TPR repeat-containing protein</fullName>
    </submittedName>
</protein>
<evidence type="ECO:0000313" key="2">
    <source>
        <dbReference type="EMBL" id="BAP55250.1"/>
    </source>
</evidence>
<dbReference type="KEGG" id="tig:THII_0953"/>
<dbReference type="SUPFAM" id="SSF48452">
    <property type="entry name" value="TPR-like"/>
    <property type="match status" value="1"/>
</dbReference>
<feature type="repeat" description="TPR" evidence="1">
    <location>
        <begin position="90"/>
        <end position="123"/>
    </location>
</feature>
<dbReference type="PANTHER" id="PTHR44366">
    <property type="entry name" value="UDP-N-ACETYLGLUCOSAMINE--PEPTIDE N-ACETYLGLUCOSAMINYLTRANSFERASE 110 KDA SUBUNIT"/>
    <property type="match status" value="1"/>
</dbReference>
<dbReference type="HOGENOM" id="CLU_010140_1_1_6"/>
<dbReference type="SMART" id="SM00028">
    <property type="entry name" value="TPR"/>
    <property type="match status" value="4"/>
</dbReference>
<dbReference type="EMBL" id="AP014633">
    <property type="protein sequence ID" value="BAP55250.1"/>
    <property type="molecule type" value="Genomic_DNA"/>
</dbReference>
<accession>A0A090AJV8</accession>
<proteinExistence type="predicted"/>
<dbReference type="InterPro" id="IPR037919">
    <property type="entry name" value="OGT"/>
</dbReference>
<dbReference type="PANTHER" id="PTHR44366:SF1">
    <property type="entry name" value="UDP-N-ACETYLGLUCOSAMINE--PEPTIDE N-ACETYLGLUCOSAMINYLTRANSFERASE 110 KDA SUBUNIT"/>
    <property type="match status" value="1"/>
</dbReference>
<dbReference type="Gene3D" id="3.40.50.2000">
    <property type="entry name" value="Glycogen Phosphorylase B"/>
    <property type="match status" value="1"/>
</dbReference>
<evidence type="ECO:0000256" key="1">
    <source>
        <dbReference type="PROSITE-ProRule" id="PRU00339"/>
    </source>
</evidence>
<dbReference type="AlphaFoldDB" id="A0A090AJV8"/>
<feature type="repeat" description="TPR" evidence="1">
    <location>
        <begin position="56"/>
        <end position="89"/>
    </location>
</feature>